<dbReference type="PROSITE" id="PS51737">
    <property type="entry name" value="RECOMBINASE_DNA_BIND"/>
    <property type="match status" value="1"/>
</dbReference>
<feature type="region of interest" description="Disordered" evidence="1">
    <location>
        <begin position="492"/>
        <end position="517"/>
    </location>
</feature>
<dbReference type="CDD" id="cd00338">
    <property type="entry name" value="Ser_Recombinase"/>
    <property type="match status" value="1"/>
</dbReference>
<proteinExistence type="predicted"/>
<dbReference type="PANTHER" id="PTHR30461:SF23">
    <property type="entry name" value="DNA RECOMBINASE-RELATED"/>
    <property type="match status" value="1"/>
</dbReference>
<dbReference type="InterPro" id="IPR025827">
    <property type="entry name" value="Zn_ribbon_recom_dom"/>
</dbReference>
<evidence type="ECO:0000259" key="2">
    <source>
        <dbReference type="PROSITE" id="PS51736"/>
    </source>
</evidence>
<dbReference type="Pfam" id="PF13408">
    <property type="entry name" value="Zn_ribbon_recom"/>
    <property type="match status" value="1"/>
</dbReference>
<gene>
    <name evidence="4" type="ORF">UT12_C0006G0020</name>
</gene>
<dbReference type="GO" id="GO:0000150">
    <property type="term" value="F:DNA strand exchange activity"/>
    <property type="evidence" value="ECO:0007669"/>
    <property type="project" value="InterPro"/>
</dbReference>
<dbReference type="InterPro" id="IPR050639">
    <property type="entry name" value="SSR_resolvase"/>
</dbReference>
<dbReference type="PROSITE" id="PS51736">
    <property type="entry name" value="RECOMBINASES_3"/>
    <property type="match status" value="1"/>
</dbReference>
<dbReference type="SUPFAM" id="SSF53041">
    <property type="entry name" value="Resolvase-like"/>
    <property type="match status" value="1"/>
</dbReference>
<evidence type="ECO:0000313" key="5">
    <source>
        <dbReference type="Proteomes" id="UP000034893"/>
    </source>
</evidence>
<dbReference type="Proteomes" id="UP000034893">
    <property type="component" value="Unassembled WGS sequence"/>
</dbReference>
<reference evidence="4 5" key="1">
    <citation type="journal article" date="2015" name="Nature">
        <title>rRNA introns, odd ribosomes, and small enigmatic genomes across a large radiation of phyla.</title>
        <authorList>
            <person name="Brown C.T."/>
            <person name="Hug L.A."/>
            <person name="Thomas B.C."/>
            <person name="Sharon I."/>
            <person name="Castelle C.J."/>
            <person name="Singh A."/>
            <person name="Wilkins M.J."/>
            <person name="Williams K.H."/>
            <person name="Banfield J.F."/>
        </authorList>
    </citation>
    <scope>NUCLEOTIDE SEQUENCE [LARGE SCALE GENOMIC DNA]</scope>
</reference>
<comment type="caution">
    <text evidence="4">The sequence shown here is derived from an EMBL/GenBank/DDBJ whole genome shotgun (WGS) entry which is preliminary data.</text>
</comment>
<dbReference type="InterPro" id="IPR006119">
    <property type="entry name" value="Resolv_N"/>
</dbReference>
<dbReference type="InterPro" id="IPR038109">
    <property type="entry name" value="DNA_bind_recomb_sf"/>
</dbReference>
<dbReference type="EMBL" id="LBVP01000006">
    <property type="protein sequence ID" value="KKQ89912.1"/>
    <property type="molecule type" value="Genomic_DNA"/>
</dbReference>
<dbReference type="Pfam" id="PF07508">
    <property type="entry name" value="Recombinase"/>
    <property type="match status" value="1"/>
</dbReference>
<feature type="domain" description="Resolvase/invertase-type recombinase catalytic" evidence="2">
    <location>
        <begin position="7"/>
        <end position="153"/>
    </location>
</feature>
<accession>A0A0G0LFR6</accession>
<organism evidence="4 5">
    <name type="scientific">Candidatus Curtissbacteria bacterium GW2011_GWC2_38_9</name>
    <dbReference type="NCBI Taxonomy" id="1618414"/>
    <lineage>
        <taxon>Bacteria</taxon>
        <taxon>Candidatus Curtissiibacteriota</taxon>
    </lineage>
</organism>
<dbReference type="Gene3D" id="3.40.50.1390">
    <property type="entry name" value="Resolvase, N-terminal catalytic domain"/>
    <property type="match status" value="1"/>
</dbReference>
<dbReference type="Pfam" id="PF00239">
    <property type="entry name" value="Resolvase"/>
    <property type="match status" value="1"/>
</dbReference>
<name>A0A0G0LFR6_9BACT</name>
<dbReference type="AlphaFoldDB" id="A0A0G0LFR6"/>
<dbReference type="GO" id="GO:0003677">
    <property type="term" value="F:DNA binding"/>
    <property type="evidence" value="ECO:0007669"/>
    <property type="project" value="InterPro"/>
</dbReference>
<dbReference type="Gene3D" id="3.90.1750.20">
    <property type="entry name" value="Putative Large Serine Recombinase, Chain B, Domain 2"/>
    <property type="match status" value="1"/>
</dbReference>
<feature type="domain" description="Recombinase" evidence="3">
    <location>
        <begin position="160"/>
        <end position="268"/>
    </location>
</feature>
<sequence>MQTQSQKFFLYARKSTDVEDKQALSIVAQITELREYAKRESIVILEELIEKQSAKIPGRPIFNSMIERIEKDEACGILAWHPDRLARNSVDGGKIIYLIDGGKIKFLKFPQFWFDATPQGKFMLTIAFGQSKYFVDSLSENTKRGLRQKVRNGIYPGIPPVGYLNDLRSKTIVLDRKKAPIIKKAFEMFAAGHYRIMDIRDFLAKNGIVTRKGQEWKADRVTRQILTNPFYYGHFKYWGEIHEGKHEPIITKKLFDKAVEVVRQRSKSWKKPKVMKAYLGLFQCGECRMMVTAEIQKGHIYYRCTKKSKIIKCNQPYIREEEVDGQLSKSIEEVSLRQDWADEMLNKLSVEEKDVAQTCRVFVGEKQAEIISINEKLQRLLDSYLDQDIDRNTYLNKKADLLALKKKFEEQISSFQQKQNVWLEPFKNWIVEAANAANTARGEDKEAKKVLAQKIFGSNLTLKDKIVCSEALNQWAALCAAPTTRDWVPPTGVEPVISGMKTQRPRPLDDGGVSSRI</sequence>
<evidence type="ECO:0000313" key="4">
    <source>
        <dbReference type="EMBL" id="KKQ89912.1"/>
    </source>
</evidence>
<dbReference type="SMART" id="SM00857">
    <property type="entry name" value="Resolvase"/>
    <property type="match status" value="1"/>
</dbReference>
<evidence type="ECO:0000256" key="1">
    <source>
        <dbReference type="SAM" id="MobiDB-lite"/>
    </source>
</evidence>
<dbReference type="InterPro" id="IPR036162">
    <property type="entry name" value="Resolvase-like_N_sf"/>
</dbReference>
<dbReference type="PANTHER" id="PTHR30461">
    <property type="entry name" value="DNA-INVERTASE FROM LAMBDOID PROPHAGE"/>
    <property type="match status" value="1"/>
</dbReference>
<evidence type="ECO:0000259" key="3">
    <source>
        <dbReference type="PROSITE" id="PS51737"/>
    </source>
</evidence>
<dbReference type="InterPro" id="IPR011109">
    <property type="entry name" value="DNA_bind_recombinase_dom"/>
</dbReference>
<protein>
    <submittedName>
        <fullName evidence="4">Recombinase</fullName>
    </submittedName>
</protein>